<feature type="region of interest" description="Disordered" evidence="2">
    <location>
        <begin position="890"/>
        <end position="926"/>
    </location>
</feature>
<organism evidence="3 4">
    <name type="scientific">Fasciola hepatica</name>
    <name type="common">Liver fluke</name>
    <dbReference type="NCBI Taxonomy" id="6192"/>
    <lineage>
        <taxon>Eukaryota</taxon>
        <taxon>Metazoa</taxon>
        <taxon>Spiralia</taxon>
        <taxon>Lophotrochozoa</taxon>
        <taxon>Platyhelminthes</taxon>
        <taxon>Trematoda</taxon>
        <taxon>Digenea</taxon>
        <taxon>Plagiorchiida</taxon>
        <taxon>Echinostomata</taxon>
        <taxon>Echinostomatoidea</taxon>
        <taxon>Fasciolidae</taxon>
        <taxon>Fasciola</taxon>
    </lineage>
</organism>
<feature type="region of interest" description="Disordered" evidence="2">
    <location>
        <begin position="113"/>
        <end position="133"/>
    </location>
</feature>
<dbReference type="InterPro" id="IPR051235">
    <property type="entry name" value="CEP152/SHC-Transforming"/>
</dbReference>
<dbReference type="PANTHER" id="PTHR10337:SF6">
    <property type="entry name" value="CENTROSOMAL PROTEIN OF 152 KDA"/>
    <property type="match status" value="1"/>
</dbReference>
<name>A0A4E0R3K6_FASHE</name>
<sequence>CVQEKEIVVLQRQIEVYKLDLKKAQEDFNDSLRRANQQLEESQQHCQKLASSALCSEVTSLREKVSAFEMSKKISDDVNAILQDELRDLRDQVGIYERMLRLDEVPIDDPFSRGCGECRPSSRGPHQHDMEKEAGENHLPELSTFHLSETHTYRGQLTSRLQNYGTDCQGSDEYNDLPSDTNRRRAHFAHSDPVPGAETQPTPSTFGLSDQSGFHSLTRQGVLTSTPALPAHSVMARLRSELERCLISYKAKREQITKLHETLFTTRCQLHQATEAAQKAEKNATMLQDRVLSLEREVASNRELNETPGPRESALSGQLDRLKQDYAQLESELQTALGAEARALENEKTASERLAASTAERDAAVDRARAVCEAHYTAMRRRLEVDWANERESIERISEERLSQAMKERESDRMRFWREELPQQLESARQMWEQEWSELRDTAIRQAVEDCEKRLRASPVTNIGFESVGLSESQPKIVGHVGTSTELVTSSTCASQTETQLLLSLSVTDEPNTSSTDPPDTRTRVLHKFLSLGELRSLRIQLLETESINLDTLDGRFHTFLEQRYRLYAEQSWQLIALSFNKLLDEFHLKEVVSSKDDSTDSPSFMNEVFPRALSEYAFLGSEKSDTTAELPRTQSVHHASEDLGNSDFHPSIRDALDSAESWPIRDKVLLRLRKLVQTLYRMNNTQTQSDLCGQVNKSGQINPDLYQATLGKIKREVLNYVQMCQARAAETLHSELARVHRRACRQFTNQLRRTLCMTPLASRISSLVLDSDVSAAYDKRRQINDAQLPPNSSLLVSLVPDPSVSCGLKDGSSEVERQTNSELKSGRSDSVLPSLESLLCLIDQVCASTERKFHPDSVFTSRELHLSGGGESSHPHDVSQVFSPITNSLLTTPNNTPPVSSALQHSLSADVGSSPTGDLQPESSLEFQSVTTKLRKIPSRTHTKVAWIQLQPHRSLSAKSHSPSRGSGAEVGLVQSQSPRSLPPPSIILSCASVSSTQPSNTLHDQLSVIPAPTSTSSRHDRPIPAPRSVKTARPGIEPTYRANFAQLTNDCPDSIHCPTVVCTDPGRRRVHTELYNLFEQFSTPEK</sequence>
<feature type="coiled-coil region" evidence="1">
    <location>
        <begin position="7"/>
        <end position="52"/>
    </location>
</feature>
<feature type="region of interest" description="Disordered" evidence="2">
    <location>
        <begin position="953"/>
        <end position="988"/>
    </location>
</feature>
<evidence type="ECO:0000313" key="3">
    <source>
        <dbReference type="EMBL" id="THD22143.1"/>
    </source>
</evidence>
<feature type="compositionally biased region" description="Polar residues" evidence="2">
    <location>
        <begin position="903"/>
        <end position="926"/>
    </location>
</feature>
<dbReference type="AlphaFoldDB" id="A0A4E0R3K6"/>
<keyword evidence="4" id="KW-1185">Reference proteome</keyword>
<dbReference type="GO" id="GO:0007099">
    <property type="term" value="P:centriole replication"/>
    <property type="evidence" value="ECO:0007669"/>
    <property type="project" value="TreeGrafter"/>
</dbReference>
<feature type="non-terminal residue" evidence="3">
    <location>
        <position position="1"/>
    </location>
</feature>
<evidence type="ECO:0000256" key="2">
    <source>
        <dbReference type="SAM" id="MobiDB-lite"/>
    </source>
</evidence>
<dbReference type="EMBL" id="JXXN02002967">
    <property type="protein sequence ID" value="THD22143.1"/>
    <property type="molecule type" value="Genomic_DNA"/>
</dbReference>
<keyword evidence="1" id="KW-0175">Coiled coil</keyword>
<accession>A0A4E0R3K6</accession>
<evidence type="ECO:0000256" key="1">
    <source>
        <dbReference type="SAM" id="Coils"/>
    </source>
</evidence>
<dbReference type="GO" id="GO:0005813">
    <property type="term" value="C:centrosome"/>
    <property type="evidence" value="ECO:0007669"/>
    <property type="project" value="TreeGrafter"/>
</dbReference>
<proteinExistence type="predicted"/>
<feature type="coiled-coil region" evidence="1">
    <location>
        <begin position="270"/>
        <end position="339"/>
    </location>
</feature>
<comment type="caution">
    <text evidence="3">The sequence shown here is derived from an EMBL/GenBank/DDBJ whole genome shotgun (WGS) entry which is preliminary data.</text>
</comment>
<dbReference type="PANTHER" id="PTHR10337">
    <property type="entry name" value="SHC TRANSFORMING PROTEIN"/>
    <property type="match status" value="1"/>
</dbReference>
<feature type="compositionally biased region" description="Basic and acidic residues" evidence="2">
    <location>
        <begin position="812"/>
        <end position="828"/>
    </location>
</feature>
<reference evidence="3" key="1">
    <citation type="submission" date="2019-03" db="EMBL/GenBank/DDBJ databases">
        <title>Improved annotation for the trematode Fasciola hepatica.</title>
        <authorList>
            <person name="Choi Y.-J."/>
            <person name="Martin J."/>
            <person name="Mitreva M."/>
        </authorList>
    </citation>
    <scope>NUCLEOTIDE SEQUENCE [LARGE SCALE GENOMIC DNA]</scope>
</reference>
<evidence type="ECO:0000313" key="4">
    <source>
        <dbReference type="Proteomes" id="UP000230066"/>
    </source>
</evidence>
<feature type="region of interest" description="Disordered" evidence="2">
    <location>
        <begin position="808"/>
        <end position="829"/>
    </location>
</feature>
<feature type="region of interest" description="Disordered" evidence="2">
    <location>
        <begin position="186"/>
        <end position="207"/>
    </location>
</feature>
<dbReference type="Proteomes" id="UP000230066">
    <property type="component" value="Unassembled WGS sequence"/>
</dbReference>
<feature type="compositionally biased region" description="Low complexity" evidence="2">
    <location>
        <begin position="890"/>
        <end position="902"/>
    </location>
</feature>
<feature type="region of interest" description="Disordered" evidence="2">
    <location>
        <begin position="1012"/>
        <end position="1035"/>
    </location>
</feature>
<protein>
    <submittedName>
        <fullName evidence="3">Uncharacterized protein</fullName>
    </submittedName>
</protein>
<gene>
    <name evidence="3" type="ORF">D915_007223</name>
</gene>
<feature type="compositionally biased region" description="Polar residues" evidence="2">
    <location>
        <begin position="953"/>
        <end position="966"/>
    </location>
</feature>